<dbReference type="InterPro" id="IPR050490">
    <property type="entry name" value="Bact_solute-bd_prot1"/>
</dbReference>
<dbReference type="Proteomes" id="UP000278632">
    <property type="component" value="Unassembled WGS sequence"/>
</dbReference>
<comment type="caution">
    <text evidence="2">The sequence shown here is derived from an EMBL/GenBank/DDBJ whole genome shotgun (WGS) entry which is preliminary data.</text>
</comment>
<dbReference type="InterPro" id="IPR006059">
    <property type="entry name" value="SBP"/>
</dbReference>
<dbReference type="AlphaFoldDB" id="A0A3N0BEL1"/>
<evidence type="ECO:0000313" key="3">
    <source>
        <dbReference type="Proteomes" id="UP000278632"/>
    </source>
</evidence>
<feature type="chain" id="PRO_5039156689" evidence="1">
    <location>
        <begin position="23"/>
        <end position="492"/>
    </location>
</feature>
<dbReference type="SUPFAM" id="SSF53850">
    <property type="entry name" value="Periplasmic binding protein-like II"/>
    <property type="match status" value="1"/>
</dbReference>
<name>A0A3N0BEL1_9ACTN</name>
<accession>A0A3N0BEL1</accession>
<dbReference type="Gene3D" id="3.40.190.10">
    <property type="entry name" value="Periplasmic binding protein-like II"/>
    <property type="match status" value="1"/>
</dbReference>
<proteinExistence type="predicted"/>
<dbReference type="PROSITE" id="PS51257">
    <property type="entry name" value="PROKAR_LIPOPROTEIN"/>
    <property type="match status" value="1"/>
</dbReference>
<evidence type="ECO:0000313" key="2">
    <source>
        <dbReference type="EMBL" id="RNL45728.1"/>
    </source>
</evidence>
<dbReference type="OrthoDB" id="2515880at2"/>
<organism evidence="2 3">
    <name type="scientific">Paraeggerthella hongkongensis</name>
    <dbReference type="NCBI Taxonomy" id="230658"/>
    <lineage>
        <taxon>Bacteria</taxon>
        <taxon>Bacillati</taxon>
        <taxon>Actinomycetota</taxon>
        <taxon>Coriobacteriia</taxon>
        <taxon>Eggerthellales</taxon>
        <taxon>Eggerthellaceae</taxon>
        <taxon>Paraeggerthella</taxon>
    </lineage>
</organism>
<protein>
    <submittedName>
        <fullName evidence="2">ABC transporter substrate-binding protein</fullName>
    </submittedName>
</protein>
<gene>
    <name evidence="2" type="ORF">DMP08_05230</name>
</gene>
<sequence length="492" mass="52727">MGAKKTLRQAVALALAGMLALAGCSSLGAAASGKDASSLLDPADPVQIELWTYYNGTQQQAFESLVDEFNATRGKSVGVVVTGSSQGGVNDLAAAVTGSAQGLVGYADMPDAFLSYPDTASLVDSFGRVADLSGYLTDEQKDQYVEAFLAEGDLDGTGSLKVFPVAKSTETFQMNLTDWRVFADATGSTLDELATVEGIVAVSQRYYEWTDAQTPDVPNDGRAFFGRDALTNYLVTGAKQLGHEVFSVRDGRIELDLDRATMKTLWDNYYVPMVQGWFSSEGKFRSDAVKTGDLLSYVGSSSSVVYFPQTVTVDDRTSYPIEVIALPAPTFENGVPCAPQQGAGFVVTKADERTECACVEFLTWFTAKEQNAEFAVEAGYLPVTKEAIEPEFLKEVALSLGNSSRNYAETLPAALETMDAGLYRTFPAPKGSEARSVLGKSLFDRAVRDQAAVRAQIEAGADPAEAVAAFLDESVFDAWLTDLKMQLEAVVA</sequence>
<reference evidence="3" key="1">
    <citation type="submission" date="2018-05" db="EMBL/GenBank/DDBJ databases">
        <title>Genome Sequencing of selected type strains of the family Eggerthellaceae.</title>
        <authorList>
            <person name="Danylec N."/>
            <person name="Stoll D.A."/>
            <person name="Doetsch A."/>
            <person name="Huch M."/>
        </authorList>
    </citation>
    <scope>NUCLEOTIDE SEQUENCE [LARGE SCALE GENOMIC DNA]</scope>
    <source>
        <strain evidence="3">DSM 16106</strain>
    </source>
</reference>
<dbReference type="EMBL" id="QICD01000007">
    <property type="protein sequence ID" value="RNL45728.1"/>
    <property type="molecule type" value="Genomic_DNA"/>
</dbReference>
<evidence type="ECO:0000256" key="1">
    <source>
        <dbReference type="SAM" id="SignalP"/>
    </source>
</evidence>
<dbReference type="Pfam" id="PF13416">
    <property type="entry name" value="SBP_bac_8"/>
    <property type="match status" value="1"/>
</dbReference>
<keyword evidence="1" id="KW-0732">Signal</keyword>
<dbReference type="PANTHER" id="PTHR43649">
    <property type="entry name" value="ARABINOSE-BINDING PROTEIN-RELATED"/>
    <property type="match status" value="1"/>
</dbReference>
<keyword evidence="3" id="KW-1185">Reference proteome</keyword>
<dbReference type="RefSeq" id="WP_123191907.1">
    <property type="nucleotide sequence ID" value="NZ_QICD01000007.1"/>
</dbReference>
<feature type="signal peptide" evidence="1">
    <location>
        <begin position="1"/>
        <end position="22"/>
    </location>
</feature>